<comment type="similarity">
    <text evidence="3 9">Belongs to the class-II pyridoxal-phosphate-dependent aminotransferase family. Histidinol-phosphate aminotransferase subfamily.</text>
</comment>
<keyword evidence="7 9" id="KW-0663">Pyridoxal phosphate</keyword>
<comment type="cofactor">
    <cofactor evidence="1 9">
        <name>pyridoxal 5'-phosphate</name>
        <dbReference type="ChEBI" id="CHEBI:597326"/>
    </cofactor>
</comment>
<keyword evidence="5 9" id="KW-0032">Aminotransferase</keyword>
<dbReference type="CDD" id="cd00609">
    <property type="entry name" value="AAT_like"/>
    <property type="match status" value="1"/>
</dbReference>
<feature type="modified residue" description="N6-(pyridoxal phosphate)lysine" evidence="9">
    <location>
        <position position="218"/>
    </location>
</feature>
<sequence>MTQPQPQPGILDIQLYVGGKSSVQGVRDILKLSSNENPNGPPASAQQALAEAASTLHRYPSSDHSGLRAALAELHGLEAQRIICGCGSDELISFLCQAYAGPEVEVIHTEHGFLMYRLYAMAAGARLVCVPEAERHVDVEAILSAITPRTGMIFIANPGNPTGTKISDEDLAELIAKTPKTVVIVLDGAYADYVEGWDGGARFVEAHDNVVMLRTLSKMYGLGGLRVGWGYGPQHIIDVLNRVRGPFNISAPALAAGEAAVRDHDFVIQHRAQNNAARAYLAEELAALGVASDPSDANFLLARFASQEQAEACDDHLQSLGILVRRVGSYGLPECLRITVPDMAGCARVLQAVRSFLEKTP</sequence>
<dbReference type="GO" id="GO:0030170">
    <property type="term" value="F:pyridoxal phosphate binding"/>
    <property type="evidence" value="ECO:0007669"/>
    <property type="project" value="InterPro"/>
</dbReference>
<dbReference type="EMBL" id="CP003984">
    <property type="protein sequence ID" value="AII87635.1"/>
    <property type="molecule type" value="Genomic_DNA"/>
</dbReference>
<name>A0AAN0RK98_9RHOB</name>
<comment type="pathway">
    <text evidence="2 9">Amino-acid biosynthesis; L-histidine biosynthesis; L-histidine from 5-phospho-alpha-D-ribose 1-diphosphate: step 7/9.</text>
</comment>
<keyword evidence="9" id="KW-0028">Amino-acid biosynthesis</keyword>
<dbReference type="Gene3D" id="3.90.1150.10">
    <property type="entry name" value="Aspartate Aminotransferase, domain 1"/>
    <property type="match status" value="1"/>
</dbReference>
<dbReference type="InterPro" id="IPR015424">
    <property type="entry name" value="PyrdxlP-dep_Trfase"/>
</dbReference>
<accession>A0AAN0RK98</accession>
<reference evidence="11 12" key="1">
    <citation type="journal article" date="2014" name="ISME J.">
        <title>Adaptation of an abundant Roseobacter RCA organism to pelagic systems revealed by genomic and transcriptomic analyses.</title>
        <authorList>
            <person name="Voget S."/>
            <person name="Wemheuer B."/>
            <person name="Brinkhoff T."/>
            <person name="Vollmers J."/>
            <person name="Dietrich S."/>
            <person name="Giebel H.A."/>
            <person name="Beardsley C."/>
            <person name="Sardemann C."/>
            <person name="Bakenhus I."/>
            <person name="Billerbeck S."/>
            <person name="Daniel R."/>
            <person name="Simon M."/>
        </authorList>
    </citation>
    <scope>NUCLEOTIDE SEQUENCE [LARGE SCALE GENOMIC DNA]</scope>
    <source>
        <strain evidence="11 12">RCA23</strain>
    </source>
</reference>
<gene>
    <name evidence="11" type="primary">hisC2</name>
    <name evidence="9" type="synonym">hisC</name>
    <name evidence="11" type="ORF">RCA23_c21040</name>
</gene>
<keyword evidence="6 9" id="KW-0808">Transferase</keyword>
<evidence type="ECO:0000256" key="9">
    <source>
        <dbReference type="HAMAP-Rule" id="MF_01023"/>
    </source>
</evidence>
<evidence type="ECO:0000256" key="4">
    <source>
        <dbReference type="ARBA" id="ARBA00011738"/>
    </source>
</evidence>
<dbReference type="Gene3D" id="3.40.640.10">
    <property type="entry name" value="Type I PLP-dependent aspartate aminotransferase-like (Major domain)"/>
    <property type="match status" value="1"/>
</dbReference>
<feature type="domain" description="Aminotransferase class I/classII large" evidence="10">
    <location>
        <begin position="28"/>
        <end position="352"/>
    </location>
</feature>
<evidence type="ECO:0000256" key="8">
    <source>
        <dbReference type="ARBA" id="ARBA00047481"/>
    </source>
</evidence>
<keyword evidence="9" id="KW-0368">Histidine biosynthesis</keyword>
<dbReference type="InterPro" id="IPR015422">
    <property type="entry name" value="PyrdxlP-dep_Trfase_small"/>
</dbReference>
<dbReference type="PANTHER" id="PTHR43643:SF3">
    <property type="entry name" value="HISTIDINOL-PHOSPHATE AMINOTRANSFERASE"/>
    <property type="match status" value="1"/>
</dbReference>
<evidence type="ECO:0000256" key="5">
    <source>
        <dbReference type="ARBA" id="ARBA00022576"/>
    </source>
</evidence>
<evidence type="ECO:0000259" key="10">
    <source>
        <dbReference type="Pfam" id="PF00155"/>
    </source>
</evidence>
<dbReference type="InterPro" id="IPR050106">
    <property type="entry name" value="HistidinolP_aminotransfase"/>
</dbReference>
<evidence type="ECO:0000256" key="6">
    <source>
        <dbReference type="ARBA" id="ARBA00022679"/>
    </source>
</evidence>
<evidence type="ECO:0000256" key="7">
    <source>
        <dbReference type="ARBA" id="ARBA00022898"/>
    </source>
</evidence>
<evidence type="ECO:0000256" key="3">
    <source>
        <dbReference type="ARBA" id="ARBA00007970"/>
    </source>
</evidence>
<evidence type="ECO:0000313" key="12">
    <source>
        <dbReference type="Proteomes" id="UP000028680"/>
    </source>
</evidence>
<dbReference type="SUPFAM" id="SSF53383">
    <property type="entry name" value="PLP-dependent transferases"/>
    <property type="match status" value="1"/>
</dbReference>
<dbReference type="RefSeq" id="WP_044050318.1">
    <property type="nucleotide sequence ID" value="NZ_CP003984.1"/>
</dbReference>
<dbReference type="EC" id="2.6.1.9" evidence="9"/>
<dbReference type="Proteomes" id="UP000028680">
    <property type="component" value="Chromosome"/>
</dbReference>
<dbReference type="InterPro" id="IPR015421">
    <property type="entry name" value="PyrdxlP-dep_Trfase_major"/>
</dbReference>
<dbReference type="KEGG" id="ptp:RCA23_c21040"/>
<dbReference type="NCBIfam" id="TIGR01141">
    <property type="entry name" value="hisC"/>
    <property type="match status" value="1"/>
</dbReference>
<proteinExistence type="inferred from homology"/>
<organism evidence="11 12">
    <name type="scientific">Planktomarina temperata RCA23</name>
    <dbReference type="NCBI Taxonomy" id="666509"/>
    <lineage>
        <taxon>Bacteria</taxon>
        <taxon>Pseudomonadati</taxon>
        <taxon>Pseudomonadota</taxon>
        <taxon>Alphaproteobacteria</taxon>
        <taxon>Rhodobacterales</taxon>
        <taxon>Paracoccaceae</taxon>
        <taxon>Planktomarina</taxon>
    </lineage>
</organism>
<evidence type="ECO:0000256" key="1">
    <source>
        <dbReference type="ARBA" id="ARBA00001933"/>
    </source>
</evidence>
<evidence type="ECO:0000313" key="11">
    <source>
        <dbReference type="EMBL" id="AII87635.1"/>
    </source>
</evidence>
<dbReference type="PANTHER" id="PTHR43643">
    <property type="entry name" value="HISTIDINOL-PHOSPHATE AMINOTRANSFERASE 2"/>
    <property type="match status" value="1"/>
</dbReference>
<comment type="subunit">
    <text evidence="4 9">Homodimer.</text>
</comment>
<dbReference type="InterPro" id="IPR005861">
    <property type="entry name" value="HisP_aminotrans"/>
</dbReference>
<dbReference type="AlphaFoldDB" id="A0AAN0RK98"/>
<keyword evidence="12" id="KW-1185">Reference proteome</keyword>
<dbReference type="GO" id="GO:0004400">
    <property type="term" value="F:histidinol-phosphate transaminase activity"/>
    <property type="evidence" value="ECO:0007669"/>
    <property type="project" value="UniProtKB-UniRule"/>
</dbReference>
<dbReference type="InterPro" id="IPR004839">
    <property type="entry name" value="Aminotransferase_I/II_large"/>
</dbReference>
<dbReference type="HAMAP" id="MF_01023">
    <property type="entry name" value="HisC_aminotrans_2"/>
    <property type="match status" value="1"/>
</dbReference>
<dbReference type="Pfam" id="PF00155">
    <property type="entry name" value="Aminotran_1_2"/>
    <property type="match status" value="1"/>
</dbReference>
<evidence type="ECO:0000256" key="2">
    <source>
        <dbReference type="ARBA" id="ARBA00005011"/>
    </source>
</evidence>
<dbReference type="GO" id="GO:0000105">
    <property type="term" value="P:L-histidine biosynthetic process"/>
    <property type="evidence" value="ECO:0007669"/>
    <property type="project" value="UniProtKB-UniRule"/>
</dbReference>
<comment type="catalytic activity">
    <reaction evidence="8 9">
        <text>L-histidinol phosphate + 2-oxoglutarate = 3-(imidazol-4-yl)-2-oxopropyl phosphate + L-glutamate</text>
        <dbReference type="Rhea" id="RHEA:23744"/>
        <dbReference type="ChEBI" id="CHEBI:16810"/>
        <dbReference type="ChEBI" id="CHEBI:29985"/>
        <dbReference type="ChEBI" id="CHEBI:57766"/>
        <dbReference type="ChEBI" id="CHEBI:57980"/>
        <dbReference type="EC" id="2.6.1.9"/>
    </reaction>
</comment>
<protein>
    <recommendedName>
        <fullName evidence="9">Histidinol-phosphate aminotransferase</fullName>
        <ecNumber evidence="9">2.6.1.9</ecNumber>
    </recommendedName>
    <alternativeName>
        <fullName evidence="9">Imidazole acetol-phosphate transaminase</fullName>
    </alternativeName>
</protein>